<dbReference type="SUPFAM" id="SSF141673">
    <property type="entry name" value="MOSC N-terminal domain-like"/>
    <property type="match status" value="1"/>
</dbReference>
<dbReference type="PANTHER" id="PTHR14237:SF19">
    <property type="entry name" value="MITOCHONDRIAL AMIDOXIME REDUCING COMPONENT 1"/>
    <property type="match status" value="1"/>
</dbReference>
<dbReference type="InterPro" id="IPR005303">
    <property type="entry name" value="MOCOS_middle"/>
</dbReference>
<dbReference type="Pfam" id="PF03476">
    <property type="entry name" value="MOSC_N"/>
    <property type="match status" value="1"/>
</dbReference>
<dbReference type="GO" id="GO:0003824">
    <property type="term" value="F:catalytic activity"/>
    <property type="evidence" value="ECO:0007669"/>
    <property type="project" value="InterPro"/>
</dbReference>
<dbReference type="Pfam" id="PF03473">
    <property type="entry name" value="MOSC"/>
    <property type="match status" value="1"/>
</dbReference>
<dbReference type="RefSeq" id="WP_182326985.1">
    <property type="nucleotide sequence ID" value="NZ_CP058554.1"/>
</dbReference>
<dbReference type="GO" id="GO:0030170">
    <property type="term" value="F:pyridoxal phosphate binding"/>
    <property type="evidence" value="ECO:0007669"/>
    <property type="project" value="InterPro"/>
</dbReference>
<gene>
    <name evidence="2" type="ORF">HS961_06785</name>
</gene>
<reference evidence="2 3" key="1">
    <citation type="journal article" date="2020" name="G3 (Bethesda)">
        <title>CeMbio - The Caenorhabditis elegans Microbiome Resource.</title>
        <authorList>
            <person name="Dirksen P."/>
            <person name="Assie A."/>
            <person name="Zimmermann J."/>
            <person name="Zhang F."/>
            <person name="Tietje A.M."/>
            <person name="Marsh S.A."/>
            <person name="Felix M.A."/>
            <person name="Shapira M."/>
            <person name="Kaleta C."/>
            <person name="Schulenburg H."/>
            <person name="Samuel B."/>
        </authorList>
    </citation>
    <scope>NUCLEOTIDE SEQUENCE [LARGE SCALE GENOMIC DNA]</scope>
    <source>
        <strain evidence="2 3">BIGb0172</strain>
    </source>
</reference>
<dbReference type="InterPro" id="IPR011037">
    <property type="entry name" value="Pyrv_Knase-like_insert_dom_sf"/>
</dbReference>
<evidence type="ECO:0000313" key="3">
    <source>
        <dbReference type="Proteomes" id="UP000515240"/>
    </source>
</evidence>
<dbReference type="KEGG" id="cpis:HS961_06785"/>
<dbReference type="EMBL" id="CP058554">
    <property type="protein sequence ID" value="QMV72567.1"/>
    <property type="molecule type" value="Genomic_DNA"/>
</dbReference>
<accession>A0A7G5EEZ2</accession>
<proteinExistence type="predicted"/>
<dbReference type="Proteomes" id="UP000515240">
    <property type="component" value="Chromosome"/>
</dbReference>
<dbReference type="SUPFAM" id="SSF50800">
    <property type="entry name" value="PK beta-barrel domain-like"/>
    <property type="match status" value="1"/>
</dbReference>
<evidence type="ECO:0000313" key="2">
    <source>
        <dbReference type="EMBL" id="QMV72567.1"/>
    </source>
</evidence>
<dbReference type="PROSITE" id="PS51340">
    <property type="entry name" value="MOSC"/>
    <property type="match status" value="1"/>
</dbReference>
<evidence type="ECO:0000259" key="1">
    <source>
        <dbReference type="PROSITE" id="PS51340"/>
    </source>
</evidence>
<keyword evidence="3" id="KW-1185">Reference proteome</keyword>
<dbReference type="PANTHER" id="PTHR14237">
    <property type="entry name" value="MOLYBDOPTERIN COFACTOR SULFURASE MOSC"/>
    <property type="match status" value="1"/>
</dbReference>
<feature type="domain" description="MOSC" evidence="1">
    <location>
        <begin position="126"/>
        <end position="289"/>
    </location>
</feature>
<name>A0A7G5EEZ2_9BURK</name>
<sequence>MANTDFFDVTGHIGQLWVFPIKSCAGIAVQSARLLATGLEHDRAFMLVDARGEFISQREIARMVLVQPAIGDGVMTVTAPGMEPLTVDMAFDGPEREVRVWDDRVAGLQAPDAVNAWFSAFLQTECYLVRMAPQALRLSSKKWTRGVDAPTQFADGFPVLVVSQASVDELNARLTQAGEVPVVAERFRANIVVDGFQSHDEDRIESLSVQQGGPGSQQWADLPLVKPCARCPIPDIDPATAASGTQVTDTLQTYRHDDRLDGAVTFGMNAYVPAGTGGVLRVGDAVGGALQFD</sequence>
<dbReference type="InterPro" id="IPR005302">
    <property type="entry name" value="MoCF_Sase_C"/>
</dbReference>
<dbReference type="AlphaFoldDB" id="A0A7G5EEZ2"/>
<organism evidence="2 3">
    <name type="scientific">Comamonas piscis</name>
    <dbReference type="NCBI Taxonomy" id="1562974"/>
    <lineage>
        <taxon>Bacteria</taxon>
        <taxon>Pseudomonadati</taxon>
        <taxon>Pseudomonadota</taxon>
        <taxon>Betaproteobacteria</taxon>
        <taxon>Burkholderiales</taxon>
        <taxon>Comamonadaceae</taxon>
        <taxon>Comamonas</taxon>
    </lineage>
</organism>
<dbReference type="GO" id="GO:0030151">
    <property type="term" value="F:molybdenum ion binding"/>
    <property type="evidence" value="ECO:0007669"/>
    <property type="project" value="InterPro"/>
</dbReference>
<protein>
    <submittedName>
        <fullName evidence="2">MOSC N-terminal beta barrel domain-containing protein</fullName>
    </submittedName>
</protein>